<dbReference type="PANTHER" id="PTHR43763">
    <property type="entry name" value="XAA-PRO AMINOPEPTIDASE 1"/>
    <property type="match status" value="1"/>
</dbReference>
<comment type="similarity">
    <text evidence="1">Belongs to the peptidase M24B family.</text>
</comment>
<dbReference type="Proteomes" id="UP000215694">
    <property type="component" value="Unassembled WGS sequence"/>
</dbReference>
<dbReference type="CDD" id="cd01085">
    <property type="entry name" value="APP"/>
    <property type="match status" value="1"/>
</dbReference>
<protein>
    <submittedName>
        <fullName evidence="7">Aminopeptidase P family protein</fullName>
    </submittedName>
</protein>
<keyword evidence="7" id="KW-0645">Protease</keyword>
<dbReference type="OrthoDB" id="9806388at2"/>
<keyword evidence="8" id="KW-1185">Reference proteome</keyword>
<evidence type="ECO:0000313" key="7">
    <source>
        <dbReference type="EMBL" id="RDY26837.1"/>
    </source>
</evidence>
<proteinExistence type="inferred from homology"/>
<organism evidence="7 8">
    <name type="scientific">Romboutsia weinsteinii</name>
    <dbReference type="NCBI Taxonomy" id="2020949"/>
    <lineage>
        <taxon>Bacteria</taxon>
        <taxon>Bacillati</taxon>
        <taxon>Bacillota</taxon>
        <taxon>Clostridia</taxon>
        <taxon>Peptostreptococcales</taxon>
        <taxon>Peptostreptococcaceae</taxon>
        <taxon>Romboutsia</taxon>
    </lineage>
</organism>
<feature type="domain" description="Peptidase M24" evidence="4">
    <location>
        <begin position="310"/>
        <end position="528"/>
    </location>
</feature>
<dbReference type="SUPFAM" id="SSF55920">
    <property type="entry name" value="Creatinase/aminopeptidase"/>
    <property type="match status" value="1"/>
</dbReference>
<dbReference type="EMBL" id="NOJY02000019">
    <property type="protein sequence ID" value="RDY26837.1"/>
    <property type="molecule type" value="Genomic_DNA"/>
</dbReference>
<comment type="caution">
    <text evidence="7">The sequence shown here is derived from an EMBL/GenBank/DDBJ whole genome shotgun (WGS) entry which is preliminary data.</text>
</comment>
<evidence type="ECO:0000256" key="2">
    <source>
        <dbReference type="ARBA" id="ARBA00022723"/>
    </source>
</evidence>
<evidence type="ECO:0000256" key="3">
    <source>
        <dbReference type="ARBA" id="ARBA00022801"/>
    </source>
</evidence>
<keyword evidence="3" id="KW-0378">Hydrolase</keyword>
<dbReference type="Gene3D" id="3.40.350.10">
    <property type="entry name" value="Creatinase/prolidase N-terminal domain"/>
    <property type="match status" value="2"/>
</dbReference>
<dbReference type="InterPro" id="IPR033740">
    <property type="entry name" value="Pept_M24B"/>
</dbReference>
<dbReference type="InterPro" id="IPR036005">
    <property type="entry name" value="Creatinase/aminopeptidase-like"/>
</dbReference>
<feature type="domain" description="Peptidase M24 C-terminal" evidence="6">
    <location>
        <begin position="537"/>
        <end position="597"/>
    </location>
</feature>
<dbReference type="InterPro" id="IPR050422">
    <property type="entry name" value="X-Pro_aminopeptidase_P"/>
</dbReference>
<dbReference type="Gene3D" id="3.90.230.10">
    <property type="entry name" value="Creatinase/methionine aminopeptidase superfamily"/>
    <property type="match status" value="1"/>
</dbReference>
<dbReference type="PANTHER" id="PTHR43763:SF6">
    <property type="entry name" value="XAA-PRO AMINOPEPTIDASE 1"/>
    <property type="match status" value="1"/>
</dbReference>
<evidence type="ECO:0000259" key="5">
    <source>
        <dbReference type="Pfam" id="PF01321"/>
    </source>
</evidence>
<dbReference type="Pfam" id="PF00557">
    <property type="entry name" value="Peptidase_M24"/>
    <property type="match status" value="1"/>
</dbReference>
<sequence>MNISQKLSELRELMKERNMDAYIIPSADNHQSEYVGEHFKARAFISGFTGSAGTVVVTKDDAGLWTDGRYFIQAETQLQGSGIRLFKMGEPGVPTVEEYLYSTLTDNGTLGFDGRVIAAQEGISFEEKLSSKNISIAYNEDLVDIIWKDRPAISQKPAFLLDVKYAGESFSSKLRRLREKMQESNATTHIITSLDDIAWLFNIRGDDVEYSPLFLSYCVVTTDCVHLFVDENKLNNDIEKTLSNETVIIHHYNDVYDFIKGIHKDEVVMVDLRKINYAILNNIPNDVKKVEKENPTILFKAIKNNVELDNIRKSHIKDGVAFTKFMYWIKNNISNMEITEISASDKLEDYRREQEGFISPSFAPISAYKDHAAMMHYSATDESNYKLEPEHLYLVDTGGNYFEGTSDITRTISLGQISEELKIHFTAVVRGMINLSMAKFLYGAKGFNLDVLARQPIWQLGIDYKCGTGHGVGYLLNIHEGPAGFRWQIVPSKHETAVIEPGMVITNEPGIYIENSHGIRIENELIVKSAEKNEFGQFMEFEPVTYAPIDLDAIEVSELNKQERNYINNYHKLVYETISPYLLDEERAWLKTYTREI</sequence>
<dbReference type="GO" id="GO:0070006">
    <property type="term" value="F:metalloaminopeptidase activity"/>
    <property type="evidence" value="ECO:0007669"/>
    <property type="project" value="InterPro"/>
</dbReference>
<dbReference type="GO" id="GO:0046872">
    <property type="term" value="F:metal ion binding"/>
    <property type="evidence" value="ECO:0007669"/>
    <property type="project" value="UniProtKB-KW"/>
</dbReference>
<name>A0A371J2E1_9FIRM</name>
<dbReference type="InterPro" id="IPR029149">
    <property type="entry name" value="Creatin/AminoP/Spt16_N"/>
</dbReference>
<dbReference type="InterPro" id="IPR000587">
    <property type="entry name" value="Creatinase_N"/>
</dbReference>
<dbReference type="InterPro" id="IPR000994">
    <property type="entry name" value="Pept_M24"/>
</dbReference>
<evidence type="ECO:0000313" key="8">
    <source>
        <dbReference type="Proteomes" id="UP000215694"/>
    </source>
</evidence>
<dbReference type="AlphaFoldDB" id="A0A371J2E1"/>
<reference evidence="7 8" key="1">
    <citation type="journal article" date="2017" name="Genome Announc.">
        <title>Draft Genome Sequence of Romboutsia weinsteinii sp. nov. Strain CCRI-19649(T) Isolated from Surface Water.</title>
        <authorList>
            <person name="Maheux A.F."/>
            <person name="Boudreau D.K."/>
            <person name="Berube E."/>
            <person name="Boissinot M."/>
            <person name="Cantin P."/>
            <person name="Raymond F."/>
            <person name="Corbeil J."/>
            <person name="Omar R.F."/>
            <person name="Bergeron M.G."/>
        </authorList>
    </citation>
    <scope>NUCLEOTIDE SEQUENCE [LARGE SCALE GENOMIC DNA]</scope>
    <source>
        <strain evidence="7 8">CCRI-19649</strain>
    </source>
</reference>
<dbReference type="Pfam" id="PF01321">
    <property type="entry name" value="Creatinase_N"/>
    <property type="match status" value="1"/>
</dbReference>
<gene>
    <name evidence="7" type="ORF">CHL78_011595</name>
</gene>
<keyword evidence="7" id="KW-0031">Aminopeptidase</keyword>
<dbReference type="SUPFAM" id="SSF53092">
    <property type="entry name" value="Creatinase/prolidase N-terminal domain"/>
    <property type="match status" value="1"/>
</dbReference>
<evidence type="ECO:0000256" key="1">
    <source>
        <dbReference type="ARBA" id="ARBA00008766"/>
    </source>
</evidence>
<dbReference type="GO" id="GO:0005737">
    <property type="term" value="C:cytoplasm"/>
    <property type="evidence" value="ECO:0007669"/>
    <property type="project" value="UniProtKB-ARBA"/>
</dbReference>
<dbReference type="Pfam" id="PF16188">
    <property type="entry name" value="Peptidase_M24_C"/>
    <property type="match status" value="1"/>
</dbReference>
<dbReference type="Pfam" id="PF16189">
    <property type="entry name" value="Creatinase_N_2"/>
    <property type="match status" value="1"/>
</dbReference>
<keyword evidence="2" id="KW-0479">Metal-binding</keyword>
<dbReference type="FunFam" id="3.90.230.10:FF:000009">
    <property type="entry name" value="xaa-Pro aminopeptidase 2"/>
    <property type="match status" value="1"/>
</dbReference>
<dbReference type="InterPro" id="IPR032416">
    <property type="entry name" value="Peptidase_M24_C"/>
</dbReference>
<evidence type="ECO:0000259" key="4">
    <source>
        <dbReference type="Pfam" id="PF00557"/>
    </source>
</evidence>
<dbReference type="RefSeq" id="WP_094366751.1">
    <property type="nucleotide sequence ID" value="NZ_NOJY02000019.1"/>
</dbReference>
<accession>A0A371J2E1</accession>
<feature type="domain" description="Creatinase N-terminal" evidence="5">
    <location>
        <begin position="7"/>
        <end position="133"/>
    </location>
</feature>
<dbReference type="FunFam" id="3.40.350.10:FF:000003">
    <property type="entry name" value="Xaa-pro aminopeptidase P"/>
    <property type="match status" value="1"/>
</dbReference>
<evidence type="ECO:0000259" key="6">
    <source>
        <dbReference type="Pfam" id="PF16188"/>
    </source>
</evidence>